<accession>A0A8B4I5L5</accession>
<protein>
    <submittedName>
        <fullName evidence="1">Uncharacterized protein</fullName>
    </submittedName>
</protein>
<organism evidence="1 2">
    <name type="scientific">Pseudomonas fluorescens</name>
    <dbReference type="NCBI Taxonomy" id="294"/>
    <lineage>
        <taxon>Bacteria</taxon>
        <taxon>Pseudomonadati</taxon>
        <taxon>Pseudomonadota</taxon>
        <taxon>Gammaproteobacteria</taxon>
        <taxon>Pseudomonadales</taxon>
        <taxon>Pseudomonadaceae</taxon>
        <taxon>Pseudomonas</taxon>
    </lineage>
</organism>
<evidence type="ECO:0000313" key="1">
    <source>
        <dbReference type="EMBL" id="SQF90303.1"/>
    </source>
</evidence>
<gene>
    <name evidence="1" type="ORF">NCTC10038_01700</name>
</gene>
<name>A0A8B4I5L5_PSEFL</name>
<dbReference type="Proteomes" id="UP000248640">
    <property type="component" value="Chromosome 1"/>
</dbReference>
<dbReference type="AlphaFoldDB" id="A0A8B4I5L5"/>
<reference evidence="1 2" key="1">
    <citation type="submission" date="2018-06" db="EMBL/GenBank/DDBJ databases">
        <authorList>
            <consortium name="Pathogen Informatics"/>
            <person name="Doyle S."/>
        </authorList>
    </citation>
    <scope>NUCLEOTIDE SEQUENCE [LARGE SCALE GENOMIC DNA]</scope>
    <source>
        <strain evidence="1 2">NCTC10038</strain>
    </source>
</reference>
<evidence type="ECO:0000313" key="2">
    <source>
        <dbReference type="Proteomes" id="UP000248640"/>
    </source>
</evidence>
<sequence>MGNTFRFVVKNAGDLAASRCFYNGDVVYLDVTLLVFVGRAVRSYARGEHVLGEVARDSSAFPESMSSMAD</sequence>
<proteinExistence type="predicted"/>
<dbReference type="EMBL" id="LS483372">
    <property type="protein sequence ID" value="SQF90303.1"/>
    <property type="molecule type" value="Genomic_DNA"/>
</dbReference>